<comment type="caution">
    <text evidence="1">The sequence shown here is derived from an EMBL/GenBank/DDBJ whole genome shotgun (WGS) entry which is preliminary data.</text>
</comment>
<proteinExistence type="predicted"/>
<dbReference type="EMBL" id="FMTB01000014">
    <property type="protein sequence ID" value="SCW11886.1"/>
    <property type="molecule type" value="Genomic_DNA"/>
</dbReference>
<dbReference type="Proteomes" id="UP000182484">
    <property type="component" value="Unassembled WGS sequence"/>
</dbReference>
<protein>
    <recommendedName>
        <fullName evidence="3">Phage associated protein</fullName>
    </recommendedName>
</protein>
<evidence type="ECO:0000313" key="2">
    <source>
        <dbReference type="Proteomes" id="UP000182484"/>
    </source>
</evidence>
<gene>
    <name evidence="1" type="ORF">ESCNG_210021</name>
</gene>
<reference evidence="1 2" key="1">
    <citation type="submission" date="2016-09" db="EMBL/GenBank/DDBJ databases">
        <authorList>
            <person name="Kumanski S."/>
            <person name="Beatrice B."/>
        </authorList>
    </citation>
    <scope>NUCLEOTIDE SEQUENCE [LARGE SCALE GENOMIC DNA]</scope>
    <source>
        <strain evidence="1">Mankind</strain>
    </source>
</reference>
<name>A0AB74EPM3_NEIGO</name>
<organism evidence="1 2">
    <name type="scientific">Neisseria gonorrhoeae</name>
    <dbReference type="NCBI Taxonomy" id="485"/>
    <lineage>
        <taxon>Bacteria</taxon>
        <taxon>Pseudomonadati</taxon>
        <taxon>Pseudomonadota</taxon>
        <taxon>Betaproteobacteria</taxon>
        <taxon>Neisseriales</taxon>
        <taxon>Neisseriaceae</taxon>
        <taxon>Neisseria</taxon>
    </lineage>
</organism>
<dbReference type="AlphaFoldDB" id="A0AB74EPM3"/>
<evidence type="ECO:0008006" key="3">
    <source>
        <dbReference type="Google" id="ProtNLM"/>
    </source>
</evidence>
<sequence>MRGKKDVSGISQEKIGAIAGLVRADQGAKILKDKVSHETASKQYDRAIQTSEKPANLIIDALKLDYQHADIDRFAGHLWKLYQTLGNYGRQVKERMLG</sequence>
<accession>A0AB74EPM3</accession>
<evidence type="ECO:0000313" key="1">
    <source>
        <dbReference type="EMBL" id="SCW11886.1"/>
    </source>
</evidence>